<protein>
    <submittedName>
        <fullName evidence="3">Response regulator</fullName>
    </submittedName>
</protein>
<dbReference type="Gene3D" id="3.40.50.2300">
    <property type="match status" value="1"/>
</dbReference>
<dbReference type="InterPro" id="IPR001789">
    <property type="entry name" value="Sig_transdc_resp-reg_receiver"/>
</dbReference>
<evidence type="ECO:0000313" key="4">
    <source>
        <dbReference type="Proteomes" id="UP001196870"/>
    </source>
</evidence>
<name>A0ABS5F5D3_9PROT</name>
<keyword evidence="4" id="KW-1185">Reference proteome</keyword>
<dbReference type="EMBL" id="JAAGBB010000040">
    <property type="protein sequence ID" value="MBR0667762.1"/>
    <property type="molecule type" value="Genomic_DNA"/>
</dbReference>
<evidence type="ECO:0000259" key="2">
    <source>
        <dbReference type="PROSITE" id="PS50110"/>
    </source>
</evidence>
<feature type="modified residue" description="4-aspartylphosphate" evidence="1">
    <location>
        <position position="37"/>
    </location>
</feature>
<evidence type="ECO:0000256" key="1">
    <source>
        <dbReference type="PROSITE-ProRule" id="PRU00169"/>
    </source>
</evidence>
<proteinExistence type="predicted"/>
<evidence type="ECO:0000313" key="3">
    <source>
        <dbReference type="EMBL" id="MBR0667762.1"/>
    </source>
</evidence>
<sequence length="107" mass="11743">MIAHILRRLGYEVLGEAPTVRVAMDMIDGGPDLALLDIQLGRETSYPVADELARRGIPFAFVTSYSRQDLPDRFARCLLLSKPFGERALQGLLNELQQARLTGSAGA</sequence>
<feature type="domain" description="Response regulatory" evidence="2">
    <location>
        <begin position="1"/>
        <end position="97"/>
    </location>
</feature>
<gene>
    <name evidence="3" type="ORF">GXW71_25625</name>
</gene>
<dbReference type="SUPFAM" id="SSF52172">
    <property type="entry name" value="CheY-like"/>
    <property type="match status" value="1"/>
</dbReference>
<comment type="caution">
    <text evidence="3">The sequence shown here is derived from an EMBL/GenBank/DDBJ whole genome shotgun (WGS) entry which is preliminary data.</text>
</comment>
<dbReference type="Proteomes" id="UP001196870">
    <property type="component" value="Unassembled WGS sequence"/>
</dbReference>
<accession>A0ABS5F5D3</accession>
<dbReference type="InterPro" id="IPR011006">
    <property type="entry name" value="CheY-like_superfamily"/>
</dbReference>
<reference evidence="4" key="1">
    <citation type="journal article" date="2021" name="Syst. Appl. Microbiol.">
        <title>Roseomonas hellenica sp. nov., isolated from roots of wild-growing Alkanna tinctoria.</title>
        <authorList>
            <person name="Rat A."/>
            <person name="Naranjo H.D."/>
            <person name="Lebbe L."/>
            <person name="Cnockaert M."/>
            <person name="Krigas N."/>
            <person name="Grigoriadou K."/>
            <person name="Maloupa E."/>
            <person name="Willems A."/>
        </authorList>
    </citation>
    <scope>NUCLEOTIDE SEQUENCE [LARGE SCALE GENOMIC DNA]</scope>
    <source>
        <strain evidence="4">LMG 31523</strain>
    </source>
</reference>
<dbReference type="PROSITE" id="PS50110">
    <property type="entry name" value="RESPONSE_REGULATORY"/>
    <property type="match status" value="1"/>
</dbReference>
<organism evidence="3 4">
    <name type="scientific">Plastoroseomonas hellenica</name>
    <dbReference type="NCBI Taxonomy" id="2687306"/>
    <lineage>
        <taxon>Bacteria</taxon>
        <taxon>Pseudomonadati</taxon>
        <taxon>Pseudomonadota</taxon>
        <taxon>Alphaproteobacteria</taxon>
        <taxon>Acetobacterales</taxon>
        <taxon>Acetobacteraceae</taxon>
        <taxon>Plastoroseomonas</taxon>
    </lineage>
</organism>
<keyword evidence="1" id="KW-0597">Phosphoprotein</keyword>